<evidence type="ECO:0000256" key="1">
    <source>
        <dbReference type="ARBA" id="ARBA00023054"/>
    </source>
</evidence>
<reference evidence="4 5" key="1">
    <citation type="submission" date="2024-04" db="EMBL/GenBank/DDBJ databases">
        <authorList>
            <person name="Fracassetti M."/>
        </authorList>
    </citation>
    <scope>NUCLEOTIDE SEQUENCE [LARGE SCALE GENOMIC DNA]</scope>
</reference>
<dbReference type="PANTHER" id="PTHR23172:SF87">
    <property type="entry name" value="CHAPERONE DNAJ-DOMAIN SUPERFAMILY PROTEIN"/>
    <property type="match status" value="1"/>
</dbReference>
<dbReference type="PROSITE" id="PS50076">
    <property type="entry name" value="DNAJ_2"/>
    <property type="match status" value="1"/>
</dbReference>
<feature type="compositionally biased region" description="Basic and acidic residues" evidence="2">
    <location>
        <begin position="1047"/>
        <end position="1071"/>
    </location>
</feature>
<keyword evidence="5" id="KW-1185">Reference proteome</keyword>
<dbReference type="GO" id="GO:0072318">
    <property type="term" value="P:clathrin coat disassembly"/>
    <property type="evidence" value="ECO:0007669"/>
    <property type="project" value="TreeGrafter"/>
</dbReference>
<dbReference type="InterPro" id="IPR001623">
    <property type="entry name" value="DnaJ_domain"/>
</dbReference>
<name>A0AAV2CWW7_9ROSI</name>
<feature type="region of interest" description="Disordered" evidence="2">
    <location>
        <begin position="548"/>
        <end position="611"/>
    </location>
</feature>
<feature type="compositionally biased region" description="Basic and acidic residues" evidence="2">
    <location>
        <begin position="1194"/>
        <end position="1232"/>
    </location>
</feature>
<feature type="region of interest" description="Disordered" evidence="2">
    <location>
        <begin position="899"/>
        <end position="924"/>
    </location>
</feature>
<feature type="region of interest" description="Disordered" evidence="2">
    <location>
        <begin position="751"/>
        <end position="850"/>
    </location>
</feature>
<feature type="compositionally biased region" description="Polar residues" evidence="2">
    <location>
        <begin position="1250"/>
        <end position="1274"/>
    </location>
</feature>
<dbReference type="EMBL" id="OZ034814">
    <property type="protein sequence ID" value="CAL1360858.1"/>
    <property type="molecule type" value="Genomic_DNA"/>
</dbReference>
<feature type="compositionally biased region" description="Polar residues" evidence="2">
    <location>
        <begin position="508"/>
        <end position="522"/>
    </location>
</feature>
<dbReference type="PANTHER" id="PTHR23172">
    <property type="entry name" value="AUXILIN/CYCLIN G-ASSOCIATED KINASE-RELATED"/>
    <property type="match status" value="1"/>
</dbReference>
<proteinExistence type="predicted"/>
<feature type="domain" description="J" evidence="3">
    <location>
        <begin position="1353"/>
        <end position="1426"/>
    </location>
</feature>
<dbReference type="GO" id="GO:0005737">
    <property type="term" value="C:cytoplasm"/>
    <property type="evidence" value="ECO:0007669"/>
    <property type="project" value="TreeGrafter"/>
</dbReference>
<feature type="compositionally biased region" description="Basic and acidic residues" evidence="2">
    <location>
        <begin position="420"/>
        <end position="431"/>
    </location>
</feature>
<feature type="compositionally biased region" description="Basic and acidic residues" evidence="2">
    <location>
        <begin position="1275"/>
        <end position="1289"/>
    </location>
</feature>
<feature type="region of interest" description="Disordered" evidence="2">
    <location>
        <begin position="506"/>
        <end position="528"/>
    </location>
</feature>
<dbReference type="InterPro" id="IPR036869">
    <property type="entry name" value="J_dom_sf"/>
</dbReference>
<accession>A0AAV2CWW7</accession>
<feature type="compositionally biased region" description="Basic and acidic residues" evidence="2">
    <location>
        <begin position="986"/>
        <end position="1004"/>
    </location>
</feature>
<feature type="compositionally biased region" description="Pro residues" evidence="2">
    <location>
        <begin position="304"/>
        <end position="316"/>
    </location>
</feature>
<keyword evidence="1" id="KW-0175">Coiled coil</keyword>
<feature type="region of interest" description="Disordered" evidence="2">
    <location>
        <begin position="1194"/>
        <end position="1289"/>
    </location>
</feature>
<evidence type="ECO:0000256" key="2">
    <source>
        <dbReference type="SAM" id="MobiDB-lite"/>
    </source>
</evidence>
<feature type="compositionally biased region" description="Basic and acidic residues" evidence="2">
    <location>
        <begin position="831"/>
        <end position="850"/>
    </location>
</feature>
<dbReference type="FunFam" id="1.10.287.110:FF:000009">
    <property type="entry name" value="Auxilin-related protein 1"/>
    <property type="match status" value="1"/>
</dbReference>
<dbReference type="GO" id="GO:0072583">
    <property type="term" value="P:clathrin-dependent endocytosis"/>
    <property type="evidence" value="ECO:0007669"/>
    <property type="project" value="TreeGrafter"/>
</dbReference>
<feature type="compositionally biased region" description="Basic and acidic residues" evidence="2">
    <location>
        <begin position="559"/>
        <end position="584"/>
    </location>
</feature>
<feature type="region of interest" description="Disordered" evidence="2">
    <location>
        <begin position="976"/>
        <end position="1123"/>
    </location>
</feature>
<feature type="compositionally biased region" description="Basic and acidic residues" evidence="2">
    <location>
        <begin position="683"/>
        <end position="703"/>
    </location>
</feature>
<feature type="compositionally biased region" description="Basic and acidic residues" evidence="2">
    <location>
        <begin position="751"/>
        <end position="813"/>
    </location>
</feature>
<organism evidence="4 5">
    <name type="scientific">Linum trigynum</name>
    <dbReference type="NCBI Taxonomy" id="586398"/>
    <lineage>
        <taxon>Eukaryota</taxon>
        <taxon>Viridiplantae</taxon>
        <taxon>Streptophyta</taxon>
        <taxon>Embryophyta</taxon>
        <taxon>Tracheophyta</taxon>
        <taxon>Spermatophyta</taxon>
        <taxon>Magnoliopsida</taxon>
        <taxon>eudicotyledons</taxon>
        <taxon>Gunneridae</taxon>
        <taxon>Pentapetalae</taxon>
        <taxon>rosids</taxon>
        <taxon>fabids</taxon>
        <taxon>Malpighiales</taxon>
        <taxon>Linaceae</taxon>
        <taxon>Linum</taxon>
    </lineage>
</organism>
<feature type="compositionally biased region" description="Basic and acidic residues" evidence="2">
    <location>
        <begin position="597"/>
        <end position="607"/>
    </location>
</feature>
<dbReference type="Gene3D" id="1.10.287.110">
    <property type="entry name" value="DnaJ domain"/>
    <property type="match status" value="1"/>
</dbReference>
<evidence type="ECO:0000313" key="4">
    <source>
        <dbReference type="EMBL" id="CAL1360858.1"/>
    </source>
</evidence>
<feature type="region of interest" description="Disordered" evidence="2">
    <location>
        <begin position="300"/>
        <end position="321"/>
    </location>
</feature>
<gene>
    <name evidence="4" type="ORF">LTRI10_LOCUS8265</name>
</gene>
<feature type="compositionally biased region" description="Polar residues" evidence="2">
    <location>
        <begin position="1078"/>
        <end position="1104"/>
    </location>
</feature>
<feature type="region of interest" description="Disordered" evidence="2">
    <location>
        <begin position="374"/>
        <end position="483"/>
    </location>
</feature>
<feature type="compositionally biased region" description="Low complexity" evidence="2">
    <location>
        <begin position="12"/>
        <end position="23"/>
    </location>
</feature>
<sequence length="1426" mass="159645">MQNLSHYSRHPSSGGTSAAAAASLSKNKSSCSNGAATSFASASKSVYDDVFGGPPKSGHPTLSPRPEDYAEIFGAFHAPRASSIPVLDLPSVDGEAEMFFDVRSSGFDYREVFGGFSSPDFAVSYDELVRMDRSNAGRGCSSSDEAWTPEGAEYLSEESDDPAKDHFMSNGDFYDPVDGSLEFNISYHNAAQTSNGDLPNGTTHVAPLHHAFPGYAVKVEKSSSLQPDDEYPALLVSDDGHLNIDFSGEMLNGRHLKKTMSHPSFVASAGTDIRPQKEYNRNISLPGSEFVTITEFSLQTEPSHLPPPARPPPPPAVDVKMKTSDKLGVPSHKVAAHEHISSDCSPPYFDVEVDASSAAAASAAAMKEAMEKAQAKLKSAKESLERKRDGSHRRAGSGSRTGRRDTEGKGPKVAGGLGIAKDEHAHGKEENGGEFFSLTETQDLEKKTDPVSDSLHGNRANALPRTAEEMNDRASLSSQGYDDIDGGEWKEAAHFFELVREKFDKPSGQANDENVPLQNINANGHEKKGKKVAADVLEHQCDWNAKQGKVDSTIAGHGKKLDMSNEEKRRQITQEAPTRVENDKKSRKHWQRPVETGNKHSRGDGLVKHQSAVDIQLKESTLGSKHVMKHREEEELLPKWVGKVLEGEIKFDQDREDFQQEQIQNFEIPVEEKNVKVLLEQEVTEKKQKEGKEREKNERKRKEALLREENERRLIEDLERLDNERRIQETIELEENERKLRDLAIELAESERKCKETLEKEENMRKATEAIEQAENDKKKREAIERAENDKKQIEENENRRAEALEKEEESRSRVGSAESEDMEKEQEEVEVLRGEEKVNETFEQKQKGKIHKDAFEIEEVENPLEEAVNEAQVVEDITEEFYNVELLQKLDEVIKETTISPPQEVEDSQPVREAECETSQLGCISEEDECEEVMMKHKSMGDSESEEPHSFQYPAFKLREDKKLEEAEVPIGKPGVFCYGVNEKTPSDPELGRKSTVGKHEILEQGQTELSAEDSDTKNKAQCDIPTDAANFRNAASVTGNMFANDKVEREKNANKEETRDDSPSARETIDGGIKTEGTQPLASSEVQGSTKRTAQQANVSQTMERKVKNLNQPAPSDGIEAARLKREKDLEMERLRKMEEEREREREREKDRMAVDRAILESREKAYAEAREKAERAAVERAMNEARERLEKACAEAREKSLSDKTAGDPNKFRAAEARGRGFERARTEKTASFGGNNGRQSSSSSSEAQFQNATTANGYRNTFSSAHNGSNRGERSEAVEGESAERCKARLERYRRTADRAAKALADKNMRDVQAQREQAERNRLSEALDAEVKRWCSGKEGNLRALLSTLQYILGADSGWQPIPLTEVITAAAVKRGYRKATLCVHPDKLQQRGASIQQKYICEKVFDLLKEAWNRFNSEER</sequence>
<feature type="region of interest" description="Disordered" evidence="2">
    <location>
        <begin position="1"/>
        <end position="23"/>
    </location>
</feature>
<protein>
    <recommendedName>
        <fullName evidence="3">J domain-containing protein</fullName>
    </recommendedName>
</protein>
<dbReference type="GO" id="GO:0030276">
    <property type="term" value="F:clathrin binding"/>
    <property type="evidence" value="ECO:0007669"/>
    <property type="project" value="TreeGrafter"/>
</dbReference>
<feature type="compositionally biased region" description="Basic and acidic residues" evidence="2">
    <location>
        <begin position="374"/>
        <end position="388"/>
    </location>
</feature>
<evidence type="ECO:0000313" key="5">
    <source>
        <dbReference type="Proteomes" id="UP001497516"/>
    </source>
</evidence>
<dbReference type="GO" id="GO:0031982">
    <property type="term" value="C:vesicle"/>
    <property type="evidence" value="ECO:0007669"/>
    <property type="project" value="TreeGrafter"/>
</dbReference>
<dbReference type="Proteomes" id="UP001497516">
    <property type="component" value="Chromosome 10"/>
</dbReference>
<dbReference type="SUPFAM" id="SSF46565">
    <property type="entry name" value="Chaperone J-domain"/>
    <property type="match status" value="1"/>
</dbReference>
<feature type="compositionally biased region" description="Acidic residues" evidence="2">
    <location>
        <begin position="819"/>
        <end position="830"/>
    </location>
</feature>
<evidence type="ECO:0000259" key="3">
    <source>
        <dbReference type="PROSITE" id="PS50076"/>
    </source>
</evidence>
<feature type="region of interest" description="Disordered" evidence="2">
    <location>
        <begin position="682"/>
        <end position="703"/>
    </location>
</feature>